<comment type="subcellular location">
    <subcellularLocation>
        <location evidence="1">Membrane</location>
    </subcellularLocation>
</comment>
<evidence type="ECO:0000256" key="2">
    <source>
        <dbReference type="ARBA" id="ARBA00022692"/>
    </source>
</evidence>
<evidence type="ECO:0000256" key="6">
    <source>
        <dbReference type="SAM" id="Phobius"/>
    </source>
</evidence>
<dbReference type="InterPro" id="IPR059216">
    <property type="entry name" value="LeuA_carph_isopro_dom"/>
</dbReference>
<evidence type="ECO:0000313" key="7">
    <source>
        <dbReference type="EMBL" id="PZQ45260.1"/>
    </source>
</evidence>
<feature type="region of interest" description="Disordered" evidence="5">
    <location>
        <begin position="81"/>
        <end position="101"/>
    </location>
</feature>
<feature type="transmembrane region" description="Helical" evidence="6">
    <location>
        <begin position="151"/>
        <end position="170"/>
    </location>
</feature>
<gene>
    <name evidence="7" type="ORF">DI551_07900</name>
</gene>
<dbReference type="EMBL" id="QFQB01000056">
    <property type="protein sequence ID" value="PZQ45260.1"/>
    <property type="molecule type" value="Genomic_DNA"/>
</dbReference>
<evidence type="ECO:0000256" key="3">
    <source>
        <dbReference type="ARBA" id="ARBA00022989"/>
    </source>
</evidence>
<dbReference type="Proteomes" id="UP000249417">
    <property type="component" value="Unassembled WGS sequence"/>
</dbReference>
<organism evidence="7 8">
    <name type="scientific">Micavibrio aeruginosavorus</name>
    <dbReference type="NCBI Taxonomy" id="349221"/>
    <lineage>
        <taxon>Bacteria</taxon>
        <taxon>Pseudomonadati</taxon>
        <taxon>Bdellovibrionota</taxon>
        <taxon>Bdellovibrionia</taxon>
        <taxon>Bdellovibrionales</taxon>
        <taxon>Pseudobdellovibrionaceae</taxon>
        <taxon>Micavibrio</taxon>
    </lineage>
</organism>
<proteinExistence type="predicted"/>
<evidence type="ECO:0000256" key="1">
    <source>
        <dbReference type="ARBA" id="ARBA00004370"/>
    </source>
</evidence>
<keyword evidence="3 6" id="KW-1133">Transmembrane helix</keyword>
<dbReference type="AlphaFoldDB" id="A0A2W5Q1Q4"/>
<dbReference type="NCBIfam" id="NF046037">
    <property type="entry name" value="carphisopro"/>
    <property type="match status" value="1"/>
</dbReference>
<reference evidence="7 8" key="1">
    <citation type="submission" date="2017-08" db="EMBL/GenBank/DDBJ databases">
        <title>Infants hospitalized years apart are colonized by the same room-sourced microbial strains.</title>
        <authorList>
            <person name="Brooks B."/>
            <person name="Olm M.R."/>
            <person name="Firek B.A."/>
            <person name="Baker R."/>
            <person name="Thomas B.C."/>
            <person name="Morowitz M.J."/>
            <person name="Banfield J.F."/>
        </authorList>
    </citation>
    <scope>NUCLEOTIDE SEQUENCE [LARGE SCALE GENOMIC DNA]</scope>
    <source>
        <strain evidence="7">S2_005_002_R2_29</strain>
    </source>
</reference>
<protein>
    <submittedName>
        <fullName evidence="7">Uncharacterized protein</fullName>
    </submittedName>
</protein>
<sequence length="572" mass="59728">MSQEDVDALKNASVIIERFGGIRPMAAKVGAPVTTVQGWKKRDVIPGARREDVLKAANENRIDLSDILTTVPEITIKNTDAPEKEFTPPGMPSASASASTGNDNVKITVEPLIRPQAKPLPSSLSPRIDTTHEELMAAIERGQKKAVRTSVWTTLVFVLLLGGAGALALLPSAQKIEKHEDQIADLEGKVGAIDKDVQAMNETAGSLRDLVPSEMRKTLSELKAEAQGIKGDIEKVAGDAKSLSSIALSSDAGSFSDRLSIIEAKLSDVEGGQAMKDLATRIKNLEVSLSGQQQLNDSMTELSKIVDSLDGQVNMLDDKLAQVQQVPGSALGSTLEGISDKDLKAAALLIAFSQLRESLNRDAPFADDVALLQKLVGKDDPELQVALTRLAPQAEKGGVLTSAGLSNEFKGLAGDIVFSSLAGEDVSMADKAKVRLTQVLNVKKDGELVGGTPTQKAVAKAQDQLDAGDVQGAIATLKTLDGDAATKVAPFIEQAQATVLADQIQSMLRQTIISNVGSNLGTAAGAPIAAPSIGTAIQNAMPGSGVVKDDASGMAILPAPKGFKGFSSGTPE</sequence>
<accession>A0A2W5Q1Q4</accession>
<dbReference type="GO" id="GO:0016020">
    <property type="term" value="C:membrane"/>
    <property type="evidence" value="ECO:0007669"/>
    <property type="project" value="UniProtKB-SubCell"/>
</dbReference>
<evidence type="ECO:0000256" key="4">
    <source>
        <dbReference type="ARBA" id="ARBA00023136"/>
    </source>
</evidence>
<evidence type="ECO:0000313" key="8">
    <source>
        <dbReference type="Proteomes" id="UP000249417"/>
    </source>
</evidence>
<keyword evidence="2 6" id="KW-0812">Transmembrane</keyword>
<dbReference type="Pfam" id="PF09731">
    <property type="entry name" value="Mitofilin"/>
    <property type="match status" value="1"/>
</dbReference>
<name>A0A2W5Q1Q4_9BACT</name>
<comment type="caution">
    <text evidence="7">The sequence shown here is derived from an EMBL/GenBank/DDBJ whole genome shotgun (WGS) entry which is preliminary data.</text>
</comment>
<keyword evidence="4 6" id="KW-0472">Membrane</keyword>
<dbReference type="Gene3D" id="1.20.5.340">
    <property type="match status" value="1"/>
</dbReference>
<dbReference type="InterPro" id="IPR019133">
    <property type="entry name" value="MIC60"/>
</dbReference>
<evidence type="ECO:0000256" key="5">
    <source>
        <dbReference type="SAM" id="MobiDB-lite"/>
    </source>
</evidence>